<dbReference type="PROSITE" id="PS51758">
    <property type="entry name" value="LETM1_RBD"/>
    <property type="match status" value="1"/>
</dbReference>
<evidence type="ECO:0000256" key="9">
    <source>
        <dbReference type="ARBA" id="ARBA00023128"/>
    </source>
</evidence>
<evidence type="ECO:0000313" key="18">
    <source>
        <dbReference type="Proteomes" id="UP001516023"/>
    </source>
</evidence>
<feature type="compositionally biased region" description="Basic and acidic residues" evidence="13">
    <location>
        <begin position="710"/>
        <end position="728"/>
    </location>
</feature>
<comment type="subcellular location">
    <subcellularLocation>
        <location evidence="1">Mitochondrion inner membrane</location>
        <topology evidence="1">Single-pass membrane protein</topology>
    </subcellularLocation>
</comment>
<feature type="compositionally biased region" description="Basic and acidic residues" evidence="13">
    <location>
        <begin position="584"/>
        <end position="613"/>
    </location>
</feature>
<evidence type="ECO:0000313" key="17">
    <source>
        <dbReference type="EMBL" id="KAL3804386.1"/>
    </source>
</evidence>
<dbReference type="PANTHER" id="PTHR14009">
    <property type="entry name" value="LEUCINE ZIPPER-EF-HAND CONTAINING TRANSMEMBRANE PROTEIN"/>
    <property type="match status" value="1"/>
</dbReference>
<dbReference type="PROSITE" id="PS00018">
    <property type="entry name" value="EF_HAND_1"/>
    <property type="match status" value="1"/>
</dbReference>
<evidence type="ECO:0000259" key="15">
    <source>
        <dbReference type="PROSITE" id="PS50222"/>
    </source>
</evidence>
<dbReference type="InterPro" id="IPR011992">
    <property type="entry name" value="EF-hand-dom_pair"/>
</dbReference>
<dbReference type="InterPro" id="IPR002048">
    <property type="entry name" value="EF_hand_dom"/>
</dbReference>
<gene>
    <name evidence="17" type="ORF">HJC23_011314</name>
</gene>
<feature type="transmembrane region" description="Helical" evidence="14">
    <location>
        <begin position="192"/>
        <end position="212"/>
    </location>
</feature>
<dbReference type="InterPro" id="IPR033122">
    <property type="entry name" value="LETM1-like_RBD"/>
</dbReference>
<dbReference type="EMBL" id="JABMIG020000008">
    <property type="protein sequence ID" value="KAL3804386.1"/>
    <property type="molecule type" value="Genomic_DNA"/>
</dbReference>
<evidence type="ECO:0000256" key="10">
    <source>
        <dbReference type="ARBA" id="ARBA00023136"/>
    </source>
</evidence>
<evidence type="ECO:0000256" key="4">
    <source>
        <dbReference type="ARBA" id="ARBA00022449"/>
    </source>
</evidence>
<dbReference type="Proteomes" id="UP001516023">
    <property type="component" value="Unassembled WGS sequence"/>
</dbReference>
<keyword evidence="9 12" id="KW-0496">Mitochondrion</keyword>
<evidence type="ECO:0000256" key="12">
    <source>
        <dbReference type="PROSITE-ProRule" id="PRU01094"/>
    </source>
</evidence>
<evidence type="ECO:0000259" key="16">
    <source>
        <dbReference type="PROSITE" id="PS51758"/>
    </source>
</evidence>
<keyword evidence="4" id="KW-0813">Transport</keyword>
<feature type="region of interest" description="Disordered" evidence="13">
    <location>
        <begin position="111"/>
        <end position="180"/>
    </location>
</feature>
<dbReference type="GO" id="GO:0005743">
    <property type="term" value="C:mitochondrial inner membrane"/>
    <property type="evidence" value="ECO:0007669"/>
    <property type="project" value="UniProtKB-SubCell"/>
</dbReference>
<dbReference type="InterPro" id="IPR018247">
    <property type="entry name" value="EF_Hand_1_Ca_BS"/>
</dbReference>
<keyword evidence="6" id="KW-0999">Mitochondrion inner membrane</keyword>
<sequence length="956" mass="106996">MSSLLQVLARRAIHSGRNELIRLQLQSHPTRCSSRSSSYVAQSLISRKQSNHESSALVNLTVSPFPRCKEHLVASDLSTYSSKCSSVEIRPPFSSWTRQFSSNLANKESQHLSSVDASNLQDGDSDSKVETQSVRAGAPTKDEKGEKATSVSSSTPKPDKTPGASTASKPVASATDEKESHIIKKAKDATIWAVKALVSLLAKTPGVLWFYLTHPAEFRKKLTQLKEAAVKEAHHYWMGSKLLAADIRTARHILGRTLRGSTLSRRERKQLLRTVTDVFRLVPMSIFVLVPFMEFALPFALKLFPNMLPSTFQDSLKEEEKMKGELQMRISMASFFQDTLAELAKEQKKSAALRKHNADDASDAESIETEKEASAESFLEFLKKARTGERIPPNVIIKFAGYFSDNLTLDNMERMQLIPMCKYMGILPYGNDNLLRFQLRHKIRVLKDDDQRILWEGIDSLTKMELREACRERGMRSTGLSKEAYKKSLQEWLELSVKQNVPISLLIMSRTFYLHDEMISGESQTDDGSKRVAGLADAMSGIDKDVLNEIVLEMASSKEKSSNADVMKIQLEVLEHQNELIKEEQQERDAAAKEKAEEERKRIEQKKDEESEAQKIGSEGLLHGNAAASNEDMEAEKESVTKTSVADSSAGVEVSAGGKVAIEKTEGEEEEQIELSAEEIEAISQLVSPDPLHREREDLQRIKNAIQAETKPKSDAEKDFPDNIREEQLGEESSGASLETMSAISPSEPMYTDEAPHEALKSIKDLDEIVEIRKEAKSVVSLKGDTGEKIVVENPGDESAVGDKKLQKAIDRLKSKVESMVGKIETHLSDVEVKIGNKFHLLDKDMDGVLTREEMVQVLQTVLKRELTFDEAMAIASDMFLIVILYFCSSAFKDTNEDGVFSLSELQNWAETNIIIKLAEDGREKDVDELITKRLEDFNSSEKKKLDVEAEEWKGI</sequence>
<protein>
    <recommendedName>
        <fullName evidence="3">Mitochondrial proton/calcium exchanger protein</fullName>
    </recommendedName>
    <alternativeName>
        <fullName evidence="11">Leucine zipper-EF-hand-containing transmembrane protein 1</fullName>
    </alternativeName>
</protein>
<accession>A0ABD3QZ57</accession>
<dbReference type="InterPro" id="IPR044202">
    <property type="entry name" value="LETM1/MDM38-like"/>
</dbReference>
<evidence type="ECO:0000256" key="14">
    <source>
        <dbReference type="SAM" id="Phobius"/>
    </source>
</evidence>
<keyword evidence="10 14" id="KW-0472">Membrane</keyword>
<dbReference type="Gene3D" id="1.10.238.10">
    <property type="entry name" value="EF-hand"/>
    <property type="match status" value="1"/>
</dbReference>
<evidence type="ECO:0000256" key="2">
    <source>
        <dbReference type="ARBA" id="ARBA00009584"/>
    </source>
</evidence>
<name>A0ABD3QZ57_9STRA</name>
<keyword evidence="5 14" id="KW-0812">Transmembrane</keyword>
<dbReference type="Pfam" id="PF13499">
    <property type="entry name" value="EF-hand_7"/>
    <property type="match status" value="1"/>
</dbReference>
<dbReference type="PANTHER" id="PTHR14009:SF1">
    <property type="entry name" value="MITOCHONDRIAL PROTON_CALCIUM EXCHANGER PROTEIN"/>
    <property type="match status" value="1"/>
</dbReference>
<keyword evidence="8 14" id="KW-1133">Transmembrane helix</keyword>
<evidence type="ECO:0000256" key="1">
    <source>
        <dbReference type="ARBA" id="ARBA00004434"/>
    </source>
</evidence>
<evidence type="ECO:0000256" key="7">
    <source>
        <dbReference type="ARBA" id="ARBA00022837"/>
    </source>
</evidence>
<keyword evidence="7" id="KW-0106">Calcium</keyword>
<comment type="caution">
    <text evidence="17">The sequence shown here is derived from an EMBL/GenBank/DDBJ whole genome shotgun (WGS) entry which is preliminary data.</text>
</comment>
<feature type="domain" description="Letm1 RBD" evidence="16">
    <location>
        <begin position="324"/>
        <end position="600"/>
    </location>
</feature>
<evidence type="ECO:0000256" key="3">
    <source>
        <dbReference type="ARBA" id="ARBA00020557"/>
    </source>
</evidence>
<keyword evidence="18" id="KW-1185">Reference proteome</keyword>
<dbReference type="AlphaFoldDB" id="A0ABD3QZ57"/>
<feature type="domain" description="EF-hand" evidence="15">
    <location>
        <begin position="830"/>
        <end position="865"/>
    </location>
</feature>
<dbReference type="SUPFAM" id="SSF47473">
    <property type="entry name" value="EF-hand"/>
    <property type="match status" value="1"/>
</dbReference>
<evidence type="ECO:0000256" key="6">
    <source>
        <dbReference type="ARBA" id="ARBA00022792"/>
    </source>
</evidence>
<feature type="compositionally biased region" description="Polar residues" evidence="13">
    <location>
        <begin position="111"/>
        <end position="122"/>
    </location>
</feature>
<evidence type="ECO:0000256" key="13">
    <source>
        <dbReference type="SAM" id="MobiDB-lite"/>
    </source>
</evidence>
<dbReference type="GO" id="GO:0015297">
    <property type="term" value="F:antiporter activity"/>
    <property type="evidence" value="ECO:0007669"/>
    <property type="project" value="UniProtKB-KW"/>
</dbReference>
<proteinExistence type="inferred from homology"/>
<feature type="region of interest" description="Disordered" evidence="13">
    <location>
        <begin position="704"/>
        <end position="738"/>
    </location>
</feature>
<organism evidence="17 18">
    <name type="scientific">Cyclotella cryptica</name>
    <dbReference type="NCBI Taxonomy" id="29204"/>
    <lineage>
        <taxon>Eukaryota</taxon>
        <taxon>Sar</taxon>
        <taxon>Stramenopiles</taxon>
        <taxon>Ochrophyta</taxon>
        <taxon>Bacillariophyta</taxon>
        <taxon>Coscinodiscophyceae</taxon>
        <taxon>Thalassiosirophycidae</taxon>
        <taxon>Stephanodiscales</taxon>
        <taxon>Stephanodiscaceae</taxon>
        <taxon>Cyclotella</taxon>
    </lineage>
</organism>
<feature type="region of interest" description="Disordered" evidence="13">
    <location>
        <begin position="584"/>
        <end position="674"/>
    </location>
</feature>
<keyword evidence="4" id="KW-0050">Antiport</keyword>
<evidence type="ECO:0000256" key="11">
    <source>
        <dbReference type="ARBA" id="ARBA00031360"/>
    </source>
</evidence>
<dbReference type="PROSITE" id="PS50222">
    <property type="entry name" value="EF_HAND_2"/>
    <property type="match status" value="1"/>
</dbReference>
<comment type="similarity">
    <text evidence="2">Belongs to the LETM1 family.</text>
</comment>
<dbReference type="Pfam" id="PF07766">
    <property type="entry name" value="LETM1_RBD"/>
    <property type="match status" value="1"/>
</dbReference>
<reference evidence="17 18" key="1">
    <citation type="journal article" date="2020" name="G3 (Bethesda)">
        <title>Improved Reference Genome for Cyclotella cryptica CCMP332, a Model for Cell Wall Morphogenesis, Salinity Adaptation, and Lipid Production in Diatoms (Bacillariophyta).</title>
        <authorList>
            <person name="Roberts W.R."/>
            <person name="Downey K.M."/>
            <person name="Ruck E.C."/>
            <person name="Traller J.C."/>
            <person name="Alverson A.J."/>
        </authorList>
    </citation>
    <scope>NUCLEOTIDE SEQUENCE [LARGE SCALE GENOMIC DNA]</scope>
    <source>
        <strain evidence="17 18">CCMP332</strain>
    </source>
</reference>
<evidence type="ECO:0000256" key="5">
    <source>
        <dbReference type="ARBA" id="ARBA00022692"/>
    </source>
</evidence>
<evidence type="ECO:0000256" key="8">
    <source>
        <dbReference type="ARBA" id="ARBA00022989"/>
    </source>
</evidence>
<feature type="transmembrane region" description="Helical" evidence="14">
    <location>
        <begin position="278"/>
        <end position="301"/>
    </location>
</feature>